<proteinExistence type="predicted"/>
<keyword evidence="3" id="KW-1185">Reference proteome</keyword>
<feature type="compositionally biased region" description="Polar residues" evidence="1">
    <location>
        <begin position="381"/>
        <end position="395"/>
    </location>
</feature>
<dbReference type="GeneID" id="92513068"/>
<accession>A0A836KKL6</accession>
<dbReference type="RefSeq" id="XP_067178868.1">
    <property type="nucleotide sequence ID" value="XM_067320556.1"/>
</dbReference>
<evidence type="ECO:0000256" key="1">
    <source>
        <dbReference type="SAM" id="MobiDB-lite"/>
    </source>
</evidence>
<protein>
    <submittedName>
        <fullName evidence="2">Uncharacterized protein</fullName>
    </submittedName>
</protein>
<feature type="region of interest" description="Disordered" evidence="1">
    <location>
        <begin position="371"/>
        <end position="395"/>
    </location>
</feature>
<name>A0A836KKL6_9TRYP</name>
<dbReference type="EMBL" id="JAFEUZ010000022">
    <property type="protein sequence ID" value="KAG5479149.1"/>
    <property type="molecule type" value="Genomic_DNA"/>
</dbReference>
<reference evidence="3" key="1">
    <citation type="journal article" date="2021" name="Microbiol. Resour. Announc.">
        <title>LGAAP: Leishmaniinae Genome Assembly and Annotation Pipeline.</title>
        <authorList>
            <person name="Almutairi H."/>
            <person name="Urbaniak M.D."/>
            <person name="Bates M.D."/>
            <person name="Jariyapan N."/>
            <person name="Kwakye-Nuako G."/>
            <person name="Thomaz-Soccol V."/>
            <person name="Al-Salem W.S."/>
            <person name="Dillon R.J."/>
            <person name="Bates P.A."/>
            <person name="Gatherer D."/>
        </authorList>
    </citation>
    <scope>NUCLEOTIDE SEQUENCE [LARGE SCALE GENOMIC DNA]</scope>
</reference>
<organism evidence="2 3">
    <name type="scientific">Leishmania martiniquensis</name>
    <dbReference type="NCBI Taxonomy" id="1580590"/>
    <lineage>
        <taxon>Eukaryota</taxon>
        <taxon>Discoba</taxon>
        <taxon>Euglenozoa</taxon>
        <taxon>Kinetoplastea</taxon>
        <taxon>Metakinetoplastina</taxon>
        <taxon>Trypanosomatida</taxon>
        <taxon>Trypanosomatidae</taxon>
        <taxon>Leishmaniinae</taxon>
        <taxon>Leishmania</taxon>
    </lineage>
</organism>
<dbReference type="AlphaFoldDB" id="A0A836KKL6"/>
<dbReference type="KEGG" id="lmat:92513068"/>
<gene>
    <name evidence="2" type="ORF">LSCM1_03002</name>
</gene>
<comment type="caution">
    <text evidence="2">The sequence shown here is derived from an EMBL/GenBank/DDBJ whole genome shotgun (WGS) entry which is preliminary data.</text>
</comment>
<evidence type="ECO:0000313" key="3">
    <source>
        <dbReference type="Proteomes" id="UP000673552"/>
    </source>
</evidence>
<sequence>MAAIATLPETKWTGLLYICSDVVAACDGRVAHLVQHRGDTKVDEAICVSHSEASSFVPWLTPGAPVARVRAVWSVGSGPVHDVFVSLAETDGTTAATSPNAAPTKIISGITECVISLHIFYQSVLAVRTLQRVLFYSLDPSPLAANTATKIGVCELPKWVCEQATGVGLTSPTCSSAQREKNICVMCAKFDRVFIATIDCSSCTSAVVIRRTAMSGVRFSPSCAPDPKVTCAPRWTVRWSRQEMLMMCFSSADRAPRLAGFSLQPTKGREIAKWMSPEELAASVSGASPAAVAASSDLCSDGDGAHVWLCDTSTSSSVLLREVTGAPSKELVLPGVMADTQVAMVAAANGVFVLAGHTIYSVNISHMRAMGERPSEPAPMLSTSRSAEDSGSTSLPTSVTARLKEAALQYAIGKISTFPYILRDSVYVHKSGDAASGFRFTHSILSIIDQLLSTDPHQHALAYIRYSIIARSLHPYTVLELLRVRRGSAAEAPPEGLLLAIASTLADKPPLQNGGLSRLPPAEASVAAFFDSTGDDGPFRSEMEKKRYIADLCAAAKACLASGALGAAHLLLTVAARAATLIYGGTQMKSHAGAAQAHGKEERMYDWTIAECISIMRCYTDWSLTTSSSLGVMTAHVGAPHTLKKEAALRDGGAHPIETSRHAQIHQMHVLRQPKRSL</sequence>
<dbReference type="OrthoDB" id="272371at2759"/>
<dbReference type="Proteomes" id="UP000673552">
    <property type="component" value="Unassembled WGS sequence"/>
</dbReference>
<reference evidence="3" key="2">
    <citation type="journal article" date="2021" name="Sci. Data">
        <title>Chromosome-scale genome sequencing, assembly and annotation of six genomes from subfamily Leishmaniinae.</title>
        <authorList>
            <person name="Almutairi H."/>
            <person name="Urbaniak M.D."/>
            <person name="Bates M.D."/>
            <person name="Jariyapan N."/>
            <person name="Kwakye-Nuako G."/>
            <person name="Thomaz Soccol V."/>
            <person name="Al-Salem W.S."/>
            <person name="Dillon R.J."/>
            <person name="Bates P.A."/>
            <person name="Gatherer D."/>
        </authorList>
    </citation>
    <scope>NUCLEOTIDE SEQUENCE [LARGE SCALE GENOMIC DNA]</scope>
</reference>
<evidence type="ECO:0000313" key="2">
    <source>
        <dbReference type="EMBL" id="KAG5479149.1"/>
    </source>
</evidence>